<dbReference type="KEGG" id="cak:Caul_3171"/>
<evidence type="ECO:0000313" key="1">
    <source>
        <dbReference type="EMBL" id="ABZ72298.1"/>
    </source>
</evidence>
<evidence type="ECO:0008006" key="2">
    <source>
        <dbReference type="Google" id="ProtNLM"/>
    </source>
</evidence>
<dbReference type="NCBIfam" id="TIGR02453">
    <property type="entry name" value="TIGR02453 family protein"/>
    <property type="match status" value="1"/>
</dbReference>
<dbReference type="InterPro" id="IPR015996">
    <property type="entry name" value="UCP028451"/>
</dbReference>
<sequence length="261" mass="28158">MTRTHAPFPGFAPADLAFLTGLAAHNDRAWFTANRAVYDERLKPTLAALIEALNGAFETRSLPLAGDPKKSLFRIHRDVRFSKDKRPYKTHVSATLTRDGMKLSPGLVYVHIEPEGGSRPAFDPETIDPLDPSTLPPAQAADAGYAGGGPFSAAGFYLSERPHIDAFRRAIVADPKAWLAVEKALAAKGLELGEGDPVKRMPKGFEEQAGGPLEAALKRTRWLVRRPLTGAEIGGAELPEVIADFAADARPLLTFGWKALG</sequence>
<gene>
    <name evidence="1" type="ordered locus">Caul_3171</name>
</gene>
<dbReference type="OrthoDB" id="9794241at2"/>
<dbReference type="PANTHER" id="PTHR36452:SF1">
    <property type="entry name" value="DUF2461 DOMAIN-CONTAINING PROTEIN"/>
    <property type="match status" value="1"/>
</dbReference>
<dbReference type="InterPro" id="IPR012808">
    <property type="entry name" value="CHP02453"/>
</dbReference>
<name>B0T2P7_CAUSK</name>
<dbReference type="EMBL" id="CP000927">
    <property type="protein sequence ID" value="ABZ72298.1"/>
    <property type="molecule type" value="Genomic_DNA"/>
</dbReference>
<dbReference type="Pfam" id="PF09365">
    <property type="entry name" value="DUF2461"/>
    <property type="match status" value="2"/>
</dbReference>
<protein>
    <recommendedName>
        <fullName evidence="2">TIGR02453 family protein</fullName>
    </recommendedName>
</protein>
<dbReference type="PIRSF" id="PIRSF028451">
    <property type="entry name" value="UCP028451"/>
    <property type="match status" value="1"/>
</dbReference>
<organism evidence="1">
    <name type="scientific">Caulobacter sp. (strain K31)</name>
    <dbReference type="NCBI Taxonomy" id="366602"/>
    <lineage>
        <taxon>Bacteria</taxon>
        <taxon>Pseudomonadati</taxon>
        <taxon>Pseudomonadota</taxon>
        <taxon>Alphaproteobacteria</taxon>
        <taxon>Caulobacterales</taxon>
        <taxon>Caulobacteraceae</taxon>
        <taxon>Caulobacter</taxon>
    </lineage>
</organism>
<dbReference type="AlphaFoldDB" id="B0T2P7"/>
<dbReference type="PANTHER" id="PTHR36452">
    <property type="entry name" value="CHROMOSOME 12, WHOLE GENOME SHOTGUN SEQUENCE"/>
    <property type="match status" value="1"/>
</dbReference>
<proteinExistence type="predicted"/>
<reference evidence="1" key="1">
    <citation type="submission" date="2008-01" db="EMBL/GenBank/DDBJ databases">
        <title>Complete sequence of chromosome of Caulobacter sp. K31.</title>
        <authorList>
            <consortium name="US DOE Joint Genome Institute"/>
            <person name="Copeland A."/>
            <person name="Lucas S."/>
            <person name="Lapidus A."/>
            <person name="Barry K."/>
            <person name="Glavina del Rio T."/>
            <person name="Dalin E."/>
            <person name="Tice H."/>
            <person name="Pitluck S."/>
            <person name="Bruce D."/>
            <person name="Goodwin L."/>
            <person name="Thompson L.S."/>
            <person name="Brettin T."/>
            <person name="Detter J.C."/>
            <person name="Han C."/>
            <person name="Schmutz J."/>
            <person name="Larimer F."/>
            <person name="Land M."/>
            <person name="Hauser L."/>
            <person name="Kyrpides N."/>
            <person name="Kim E."/>
            <person name="Stephens C."/>
            <person name="Richardson P."/>
        </authorList>
    </citation>
    <scope>NUCLEOTIDE SEQUENCE [LARGE SCALE GENOMIC DNA]</scope>
    <source>
        <strain evidence="1">K31</strain>
    </source>
</reference>
<dbReference type="HOGENOM" id="CLU_036742_2_0_5"/>
<accession>B0T2P7</accession>
<dbReference type="eggNOG" id="COG5587">
    <property type="taxonomic scope" value="Bacteria"/>
</dbReference>